<protein>
    <submittedName>
        <fullName evidence="2">Uncharacterized protein</fullName>
    </submittedName>
</protein>
<gene>
    <name evidence="2" type="ORF">PLEPLA_LOCUS19380</name>
</gene>
<dbReference type="EMBL" id="CADEAL010001335">
    <property type="protein sequence ID" value="CAB1431335.1"/>
    <property type="molecule type" value="Genomic_DNA"/>
</dbReference>
<organism evidence="2 3">
    <name type="scientific">Pleuronectes platessa</name>
    <name type="common">European plaice</name>
    <dbReference type="NCBI Taxonomy" id="8262"/>
    <lineage>
        <taxon>Eukaryota</taxon>
        <taxon>Metazoa</taxon>
        <taxon>Chordata</taxon>
        <taxon>Craniata</taxon>
        <taxon>Vertebrata</taxon>
        <taxon>Euteleostomi</taxon>
        <taxon>Actinopterygii</taxon>
        <taxon>Neopterygii</taxon>
        <taxon>Teleostei</taxon>
        <taxon>Neoteleostei</taxon>
        <taxon>Acanthomorphata</taxon>
        <taxon>Carangaria</taxon>
        <taxon>Pleuronectiformes</taxon>
        <taxon>Pleuronectoidei</taxon>
        <taxon>Pleuronectidae</taxon>
        <taxon>Pleuronectes</taxon>
    </lineage>
</organism>
<dbReference type="Proteomes" id="UP001153269">
    <property type="component" value="Unassembled WGS sequence"/>
</dbReference>
<evidence type="ECO:0000313" key="2">
    <source>
        <dbReference type="EMBL" id="CAB1431335.1"/>
    </source>
</evidence>
<evidence type="ECO:0000256" key="1">
    <source>
        <dbReference type="SAM" id="MobiDB-lite"/>
    </source>
</evidence>
<reference evidence="2" key="1">
    <citation type="submission" date="2020-03" db="EMBL/GenBank/DDBJ databases">
        <authorList>
            <person name="Weist P."/>
        </authorList>
    </citation>
    <scope>NUCLEOTIDE SEQUENCE</scope>
</reference>
<proteinExistence type="predicted"/>
<feature type="region of interest" description="Disordered" evidence="1">
    <location>
        <begin position="1"/>
        <end position="22"/>
    </location>
</feature>
<evidence type="ECO:0000313" key="3">
    <source>
        <dbReference type="Proteomes" id="UP001153269"/>
    </source>
</evidence>
<accession>A0A9N7UIG5</accession>
<name>A0A9N7UIG5_PLEPL</name>
<dbReference type="AlphaFoldDB" id="A0A9N7UIG5"/>
<keyword evidence="3" id="KW-1185">Reference proteome</keyword>
<comment type="caution">
    <text evidence="2">The sequence shown here is derived from an EMBL/GenBank/DDBJ whole genome shotgun (WGS) entry which is preliminary data.</text>
</comment>
<sequence>MEQMKKEGGHERNEKERGKEGGVEQIGREVCLWARGHDGLQLRGSCCCGVGVSLCTGAERETTEDVFFLAGQECPGLEVFPLLVCLLYQFMLNEMSRPASSSTLDDSQCYTDA</sequence>